<evidence type="ECO:0000256" key="1">
    <source>
        <dbReference type="SAM" id="Phobius"/>
    </source>
</evidence>
<keyword evidence="1" id="KW-0472">Membrane</keyword>
<keyword evidence="1" id="KW-0812">Transmembrane</keyword>
<dbReference type="EMBL" id="GG698505">
    <property type="protein sequence ID" value="EGD97848.1"/>
    <property type="molecule type" value="Genomic_DNA"/>
</dbReference>
<name>F2S2P9_TRIT1</name>
<keyword evidence="1" id="KW-1133">Transmembrane helix</keyword>
<keyword evidence="3" id="KW-1185">Reference proteome</keyword>
<dbReference type="AlphaFoldDB" id="F2S2P9"/>
<organism evidence="2 3">
    <name type="scientific">Trichophyton tonsurans (strain CBS 112818)</name>
    <name type="common">Scalp ringworm fungus</name>
    <dbReference type="NCBI Taxonomy" id="647933"/>
    <lineage>
        <taxon>Eukaryota</taxon>
        <taxon>Fungi</taxon>
        <taxon>Dikarya</taxon>
        <taxon>Ascomycota</taxon>
        <taxon>Pezizomycotina</taxon>
        <taxon>Eurotiomycetes</taxon>
        <taxon>Eurotiomycetidae</taxon>
        <taxon>Onygenales</taxon>
        <taxon>Arthrodermataceae</taxon>
        <taxon>Trichophyton</taxon>
    </lineage>
</organism>
<reference evidence="3" key="1">
    <citation type="journal article" date="2012" name="MBio">
        <title>Comparative genome analysis of Trichophyton rubrum and related dermatophytes reveals candidate genes involved in infection.</title>
        <authorList>
            <person name="Martinez D.A."/>
            <person name="Oliver B.G."/>
            <person name="Graeser Y."/>
            <person name="Goldberg J.M."/>
            <person name="Li W."/>
            <person name="Martinez-Rossi N.M."/>
            <person name="Monod M."/>
            <person name="Shelest E."/>
            <person name="Barton R.C."/>
            <person name="Birch E."/>
            <person name="Brakhage A.A."/>
            <person name="Chen Z."/>
            <person name="Gurr S.J."/>
            <person name="Heiman D."/>
            <person name="Heitman J."/>
            <person name="Kosti I."/>
            <person name="Rossi A."/>
            <person name="Saif S."/>
            <person name="Samalova M."/>
            <person name="Saunders C.W."/>
            <person name="Shea T."/>
            <person name="Summerbell R.C."/>
            <person name="Xu J."/>
            <person name="Young S."/>
            <person name="Zeng Q."/>
            <person name="Birren B.W."/>
            <person name="Cuomo C.A."/>
            <person name="White T.C."/>
        </authorList>
    </citation>
    <scope>NUCLEOTIDE SEQUENCE [LARGE SCALE GENOMIC DNA]</scope>
    <source>
        <strain evidence="3">CBS 112818</strain>
    </source>
</reference>
<protein>
    <submittedName>
        <fullName evidence="2">Uncharacterized protein</fullName>
    </submittedName>
</protein>
<feature type="transmembrane region" description="Helical" evidence="1">
    <location>
        <begin position="6"/>
        <end position="24"/>
    </location>
</feature>
<sequence>MKPLLQIGRFFAFSVWLLFCFFVLPWREKKRREEAVEAAEEEEAAAAAEAEAGRDGGYRGRRTEYRETEYKYDKMKKQLQKPSMPAHLSESALWPELFLAGPLIESVQSIKSSQRVRASLHGGRRKAFCDELSQQPTLTQEDAYSGAYDLLWTLHYLLLSPSEETGWREICCAFLCLMIGSRQYKKINAKREANGRTCAPLTCLKLCLASLHLHLYLTGGFGFEQRGGQRLRRRSVSKLQTVGAEDRQGWFQRRGWATEEAEERDTARQLREAGVDIAGAPCQRGPWLTLLDPWFWRRVSLPVVYFIYFCSSSYGVLS</sequence>
<evidence type="ECO:0000313" key="3">
    <source>
        <dbReference type="Proteomes" id="UP000009172"/>
    </source>
</evidence>
<gene>
    <name evidence="2" type="ORF">TESG_05353</name>
</gene>
<proteinExistence type="predicted"/>
<dbReference type="HOGENOM" id="CLU_874900_0_0_1"/>
<dbReference type="Proteomes" id="UP000009172">
    <property type="component" value="Unassembled WGS sequence"/>
</dbReference>
<accession>F2S2P9</accession>
<evidence type="ECO:0000313" key="2">
    <source>
        <dbReference type="EMBL" id="EGD97848.1"/>
    </source>
</evidence>